<evidence type="ECO:0000313" key="1">
    <source>
        <dbReference type="EMBL" id="KAI0032863.1"/>
    </source>
</evidence>
<keyword evidence="1" id="KW-0489">Methyltransferase</keyword>
<sequence>MTVAVPPAAATPDLFQPPTSVLPPMKTLSTIPPEELEQYLAYLRAIYIPEVQASRRIRPKLKRPSKASLSDPPAVAAIREDAFERAHALRWLTACLSRIPTEDSVANALLQSAAALLAVCAGAASAGAFTRTFAFGDVRIEITDAPLENADFGTVGMQTWGGACVLSEMVVDEPARFFPSSVAATRPIRVLELGAGTGLVSLTIARLMESITAASVEVIASDSHPAVMANLRKNIAANFDANASAIRAAFLDWAAVATAPPWELLDLDSAFDAPFDLIVGADIVYEAEHARWLHACAAKFLTRGGQFHLVIPLRNGFDAEAASIESVFCTMHQQRGLHIACKETIVCADTSSGQGSFDGELEYWHFIIERDNV</sequence>
<keyword evidence="2" id="KW-1185">Reference proteome</keyword>
<dbReference type="Proteomes" id="UP000814128">
    <property type="component" value="Unassembled WGS sequence"/>
</dbReference>
<protein>
    <submittedName>
        <fullName evidence="1">Methyltransferase-domain-containing protein</fullName>
    </submittedName>
</protein>
<gene>
    <name evidence="1" type="ORF">K488DRAFT_48977</name>
</gene>
<accession>A0ACB8QM06</accession>
<organism evidence="1 2">
    <name type="scientific">Vararia minispora EC-137</name>
    <dbReference type="NCBI Taxonomy" id="1314806"/>
    <lineage>
        <taxon>Eukaryota</taxon>
        <taxon>Fungi</taxon>
        <taxon>Dikarya</taxon>
        <taxon>Basidiomycota</taxon>
        <taxon>Agaricomycotina</taxon>
        <taxon>Agaricomycetes</taxon>
        <taxon>Russulales</taxon>
        <taxon>Lachnocladiaceae</taxon>
        <taxon>Vararia</taxon>
    </lineage>
</organism>
<keyword evidence="1" id="KW-0808">Transferase</keyword>
<reference evidence="1" key="2">
    <citation type="journal article" date="2022" name="New Phytol.">
        <title>Evolutionary transition to the ectomycorrhizal habit in the genomes of a hyperdiverse lineage of mushroom-forming fungi.</title>
        <authorList>
            <person name="Looney B."/>
            <person name="Miyauchi S."/>
            <person name="Morin E."/>
            <person name="Drula E."/>
            <person name="Courty P.E."/>
            <person name="Kohler A."/>
            <person name="Kuo A."/>
            <person name="LaButti K."/>
            <person name="Pangilinan J."/>
            <person name="Lipzen A."/>
            <person name="Riley R."/>
            <person name="Andreopoulos W."/>
            <person name="He G."/>
            <person name="Johnson J."/>
            <person name="Nolan M."/>
            <person name="Tritt A."/>
            <person name="Barry K.W."/>
            <person name="Grigoriev I.V."/>
            <person name="Nagy L.G."/>
            <person name="Hibbett D."/>
            <person name="Henrissat B."/>
            <person name="Matheny P.B."/>
            <person name="Labbe J."/>
            <person name="Martin F.M."/>
        </authorList>
    </citation>
    <scope>NUCLEOTIDE SEQUENCE</scope>
    <source>
        <strain evidence="1">EC-137</strain>
    </source>
</reference>
<comment type="caution">
    <text evidence="1">The sequence shown here is derived from an EMBL/GenBank/DDBJ whole genome shotgun (WGS) entry which is preliminary data.</text>
</comment>
<name>A0ACB8QM06_9AGAM</name>
<proteinExistence type="predicted"/>
<reference evidence="1" key="1">
    <citation type="submission" date="2021-02" db="EMBL/GenBank/DDBJ databases">
        <authorList>
            <consortium name="DOE Joint Genome Institute"/>
            <person name="Ahrendt S."/>
            <person name="Looney B.P."/>
            <person name="Miyauchi S."/>
            <person name="Morin E."/>
            <person name="Drula E."/>
            <person name="Courty P.E."/>
            <person name="Chicoki N."/>
            <person name="Fauchery L."/>
            <person name="Kohler A."/>
            <person name="Kuo A."/>
            <person name="Labutti K."/>
            <person name="Pangilinan J."/>
            <person name="Lipzen A."/>
            <person name="Riley R."/>
            <person name="Andreopoulos W."/>
            <person name="He G."/>
            <person name="Johnson J."/>
            <person name="Barry K.W."/>
            <person name="Grigoriev I.V."/>
            <person name="Nagy L."/>
            <person name="Hibbett D."/>
            <person name="Henrissat B."/>
            <person name="Matheny P.B."/>
            <person name="Labbe J."/>
            <person name="Martin F."/>
        </authorList>
    </citation>
    <scope>NUCLEOTIDE SEQUENCE</scope>
    <source>
        <strain evidence="1">EC-137</strain>
    </source>
</reference>
<evidence type="ECO:0000313" key="2">
    <source>
        <dbReference type="Proteomes" id="UP000814128"/>
    </source>
</evidence>
<dbReference type="EMBL" id="MU273534">
    <property type="protein sequence ID" value="KAI0032863.1"/>
    <property type="molecule type" value="Genomic_DNA"/>
</dbReference>